<dbReference type="Proteomes" id="UP000740557">
    <property type="component" value="Unassembled WGS sequence"/>
</dbReference>
<dbReference type="EMBL" id="JAGQNX010000093">
    <property type="protein sequence ID" value="MCA9308472.1"/>
    <property type="molecule type" value="Genomic_DNA"/>
</dbReference>
<sequence length="306" mass="34634">MTNLGELDGIFYDESERKSPAARLDYLEAAHQVSGETQCTGVDLDGRLTSPAIHKYNTYQTSNLTQTEAAALAWLEVRANLPAGAYAYNKIHEQQLSKIDKELLNYLQTTTFAQHLESIKYEQAHTNVNTTKHRVATLATIVIDWLKAESTDDTNNNLNPVYSNVLDLQGQQIEIQEELAWLLNQVAEGNINYLEHPITALANADHVPVYLLPTAIFANPQKDDYLDTGDCNHLNNTWLLQGMPYAITATYTNPISDIEYYFLESTYQHGWVPRVYIETIEEESLPQQYATTPEEYIAGIVYEQLP</sequence>
<proteinExistence type="predicted"/>
<reference evidence="1" key="1">
    <citation type="submission" date="2020-04" db="EMBL/GenBank/DDBJ databases">
        <authorList>
            <person name="Zhang T."/>
        </authorList>
    </citation>
    <scope>NUCLEOTIDE SEQUENCE</scope>
    <source>
        <strain evidence="1">HKST-UBA79</strain>
    </source>
</reference>
<comment type="caution">
    <text evidence="1">The sequence shown here is derived from an EMBL/GenBank/DDBJ whole genome shotgun (WGS) entry which is preliminary data.</text>
</comment>
<protein>
    <submittedName>
        <fullName evidence="1">Uncharacterized protein</fullName>
    </submittedName>
</protein>
<evidence type="ECO:0000313" key="1">
    <source>
        <dbReference type="EMBL" id="MCA9308472.1"/>
    </source>
</evidence>
<dbReference type="AlphaFoldDB" id="A0A955ECL3"/>
<feature type="non-terminal residue" evidence="1">
    <location>
        <position position="306"/>
    </location>
</feature>
<accession>A0A955ECL3</accession>
<reference evidence="1" key="2">
    <citation type="journal article" date="2021" name="Microbiome">
        <title>Successional dynamics and alternative stable states in a saline activated sludge microbial community over 9 years.</title>
        <authorList>
            <person name="Wang Y."/>
            <person name="Ye J."/>
            <person name="Ju F."/>
            <person name="Liu L."/>
            <person name="Boyd J.A."/>
            <person name="Deng Y."/>
            <person name="Parks D.H."/>
            <person name="Jiang X."/>
            <person name="Yin X."/>
            <person name="Woodcroft B.J."/>
            <person name="Tyson G.W."/>
            <person name="Hugenholtz P."/>
            <person name="Polz M.F."/>
            <person name="Zhang T."/>
        </authorList>
    </citation>
    <scope>NUCLEOTIDE SEQUENCE</scope>
    <source>
        <strain evidence="1">HKST-UBA79</strain>
    </source>
</reference>
<gene>
    <name evidence="1" type="ORF">KC980_03090</name>
</gene>
<evidence type="ECO:0000313" key="2">
    <source>
        <dbReference type="Proteomes" id="UP000740557"/>
    </source>
</evidence>
<organism evidence="1 2">
    <name type="scientific">candidate division WWE3 bacterium</name>
    <dbReference type="NCBI Taxonomy" id="2053526"/>
    <lineage>
        <taxon>Bacteria</taxon>
        <taxon>Katanobacteria</taxon>
    </lineage>
</organism>
<name>A0A955ECL3_UNCKA</name>